<dbReference type="Gene3D" id="2.40.10.350">
    <property type="entry name" value="Rod shape-determining protein MreC, domain 2"/>
    <property type="match status" value="1"/>
</dbReference>
<evidence type="ECO:0000259" key="6">
    <source>
        <dbReference type="Pfam" id="PF04085"/>
    </source>
</evidence>
<dbReference type="Gene3D" id="2.40.10.340">
    <property type="entry name" value="Rod shape-determining protein MreC, domain 1"/>
    <property type="match status" value="1"/>
</dbReference>
<reference evidence="7 8" key="1">
    <citation type="submission" date="2022-10" db="EMBL/GenBank/DDBJ databases">
        <title>Aestuariibacter sp. AA17 isolated from Montipora capitata coral fragment.</title>
        <authorList>
            <person name="Emsley S.A."/>
            <person name="Pfannmuller K.M."/>
            <person name="Loughran R.M."/>
            <person name="Shlafstein M."/>
            <person name="Papke E."/>
            <person name="Saw J.H."/>
            <person name="Ushijima B."/>
            <person name="Videau P."/>
        </authorList>
    </citation>
    <scope>NUCLEOTIDE SEQUENCE [LARGE SCALE GENOMIC DNA]</scope>
    <source>
        <strain evidence="7 8">AA17</strain>
    </source>
</reference>
<dbReference type="InterPro" id="IPR042175">
    <property type="entry name" value="Cell/Rod_MreC_2"/>
</dbReference>
<dbReference type="PANTHER" id="PTHR34138">
    <property type="entry name" value="CELL SHAPE-DETERMINING PROTEIN MREC"/>
    <property type="match status" value="1"/>
</dbReference>
<comment type="function">
    <text evidence="5">Involved in formation and maintenance of cell shape.</text>
</comment>
<dbReference type="Pfam" id="PF04085">
    <property type="entry name" value="MreC"/>
    <property type="match status" value="1"/>
</dbReference>
<feature type="domain" description="Rod shape-determining protein MreC beta-barrel core" evidence="6">
    <location>
        <begin position="124"/>
        <end position="270"/>
    </location>
</feature>
<gene>
    <name evidence="7" type="primary">mreC</name>
    <name evidence="7" type="ORF">OE749_13835</name>
</gene>
<comment type="similarity">
    <text evidence="1 5">Belongs to the MreC family.</text>
</comment>
<dbReference type="RefSeq" id="WP_263713058.1">
    <property type="nucleotide sequence ID" value="NZ_JAOWKX010000007.1"/>
</dbReference>
<dbReference type="EMBL" id="JAOWKX010000007">
    <property type="protein sequence ID" value="MCV2885774.1"/>
    <property type="molecule type" value="Genomic_DNA"/>
</dbReference>
<sequence>MNTIFTRGPSITIRLVIALVLSVVLIVADHRFDAFSSSKVYLNSLVTPLQYLASLPEQMLSASASRLASHQRLLHENRELVKQATLMNEKLQRYTILQQENNRLRKLLGSPVRQDMQKMIAELMAVDNNPFSHQIVIDKGAIHGVYEGQSVLDSKGIAGQILDVGTATSRVLLIADLTHAIPVRIERNDVRIIATGAGRLDELLLEHVPHSADVQEGDVLISSGLGNVFPEGYPVAKITSIVRDEGRPFAQVRAEPMAQLDRLKYLLLLWPENAPKQPVFAEEG</sequence>
<keyword evidence="8" id="KW-1185">Reference proteome</keyword>
<protein>
    <recommendedName>
        <fullName evidence="2 5">Cell shape-determining protein MreC</fullName>
    </recommendedName>
    <alternativeName>
        <fullName evidence="4 5">Cell shape protein MreC</fullName>
    </alternativeName>
</protein>
<proteinExistence type="inferred from homology"/>
<dbReference type="Proteomes" id="UP001652504">
    <property type="component" value="Unassembled WGS sequence"/>
</dbReference>
<organism evidence="7 8">
    <name type="scientific">Fluctibacter corallii</name>
    <dbReference type="NCBI Taxonomy" id="2984329"/>
    <lineage>
        <taxon>Bacteria</taxon>
        <taxon>Pseudomonadati</taxon>
        <taxon>Pseudomonadota</taxon>
        <taxon>Gammaproteobacteria</taxon>
        <taxon>Alteromonadales</taxon>
        <taxon>Alteromonadaceae</taxon>
        <taxon>Fluctibacter</taxon>
    </lineage>
</organism>
<comment type="caution">
    <text evidence="7">The sequence shown here is derived from an EMBL/GenBank/DDBJ whole genome shotgun (WGS) entry which is preliminary data.</text>
</comment>
<evidence type="ECO:0000313" key="8">
    <source>
        <dbReference type="Proteomes" id="UP001652504"/>
    </source>
</evidence>
<dbReference type="InterPro" id="IPR042177">
    <property type="entry name" value="Cell/Rod_1"/>
</dbReference>
<evidence type="ECO:0000313" key="7">
    <source>
        <dbReference type="EMBL" id="MCV2885774.1"/>
    </source>
</evidence>
<dbReference type="InterPro" id="IPR055342">
    <property type="entry name" value="MreC_beta-barrel_core"/>
</dbReference>
<evidence type="ECO:0000256" key="2">
    <source>
        <dbReference type="ARBA" id="ARBA00013855"/>
    </source>
</evidence>
<keyword evidence="3 5" id="KW-0133">Cell shape</keyword>
<dbReference type="NCBIfam" id="TIGR00219">
    <property type="entry name" value="mreC"/>
    <property type="match status" value="1"/>
</dbReference>
<dbReference type="InterPro" id="IPR007221">
    <property type="entry name" value="MreC"/>
</dbReference>
<accession>A0ABT3AAY6</accession>
<evidence type="ECO:0000256" key="1">
    <source>
        <dbReference type="ARBA" id="ARBA00009369"/>
    </source>
</evidence>
<dbReference type="PANTHER" id="PTHR34138:SF1">
    <property type="entry name" value="CELL SHAPE-DETERMINING PROTEIN MREC"/>
    <property type="match status" value="1"/>
</dbReference>
<evidence type="ECO:0000256" key="3">
    <source>
        <dbReference type="ARBA" id="ARBA00022960"/>
    </source>
</evidence>
<evidence type="ECO:0000256" key="4">
    <source>
        <dbReference type="ARBA" id="ARBA00032089"/>
    </source>
</evidence>
<dbReference type="PIRSF" id="PIRSF038471">
    <property type="entry name" value="MreC"/>
    <property type="match status" value="1"/>
</dbReference>
<name>A0ABT3AAY6_9ALTE</name>
<evidence type="ECO:0000256" key="5">
    <source>
        <dbReference type="PIRNR" id="PIRNR038471"/>
    </source>
</evidence>